<evidence type="ECO:0000256" key="2">
    <source>
        <dbReference type="PROSITE-ProRule" id="PRU00285"/>
    </source>
</evidence>
<reference evidence="6" key="2">
    <citation type="submission" date="2017-10" db="EMBL/GenBank/DDBJ databases">
        <title>Ladona fulva Genome sequencing and assembly.</title>
        <authorList>
            <person name="Murali S."/>
            <person name="Richards S."/>
            <person name="Bandaranaike D."/>
            <person name="Bellair M."/>
            <person name="Blankenburg K."/>
            <person name="Chao H."/>
            <person name="Dinh H."/>
            <person name="Doddapaneni H."/>
            <person name="Dugan-Rocha S."/>
            <person name="Elkadiri S."/>
            <person name="Gnanaolivu R."/>
            <person name="Hernandez B."/>
            <person name="Skinner E."/>
            <person name="Javaid M."/>
            <person name="Lee S."/>
            <person name="Li M."/>
            <person name="Ming W."/>
            <person name="Munidasa M."/>
            <person name="Muniz J."/>
            <person name="Nguyen L."/>
            <person name="Hughes D."/>
            <person name="Osuji N."/>
            <person name="Pu L.-L."/>
            <person name="Puazo M."/>
            <person name="Qu C."/>
            <person name="Quiroz J."/>
            <person name="Raj R."/>
            <person name="Weissenberger G."/>
            <person name="Xin Y."/>
            <person name="Zou X."/>
            <person name="Han Y."/>
            <person name="Worley K."/>
            <person name="Muzny D."/>
            <person name="Gibbs R."/>
        </authorList>
    </citation>
    <scope>NUCLEOTIDE SEQUENCE</scope>
    <source>
        <strain evidence="6">Sampled in the wild</strain>
    </source>
</reference>
<dbReference type="Proteomes" id="UP000792457">
    <property type="component" value="Unassembled WGS sequence"/>
</dbReference>
<dbReference type="InterPro" id="IPR001436">
    <property type="entry name" value="Alpha-crystallin/sHSP_animal"/>
</dbReference>
<dbReference type="PANTHER" id="PTHR45640:SF13">
    <property type="entry name" value="HEAT SHOCK PROTEIN 22-RELATED"/>
    <property type="match status" value="1"/>
</dbReference>
<proteinExistence type="inferred from homology"/>
<dbReference type="SUPFAM" id="SSF49764">
    <property type="entry name" value="HSP20-like chaperones"/>
    <property type="match status" value="1"/>
</dbReference>
<dbReference type="CDD" id="cd06526">
    <property type="entry name" value="metazoan_ACD"/>
    <property type="match status" value="1"/>
</dbReference>
<dbReference type="GO" id="GO:0042026">
    <property type="term" value="P:protein refolding"/>
    <property type="evidence" value="ECO:0007669"/>
    <property type="project" value="TreeGrafter"/>
</dbReference>
<evidence type="ECO:0000256" key="3">
    <source>
        <dbReference type="RuleBase" id="RU003616"/>
    </source>
</evidence>
<dbReference type="PANTHER" id="PTHR45640">
    <property type="entry name" value="HEAT SHOCK PROTEIN HSP-12.2-RELATED"/>
    <property type="match status" value="1"/>
</dbReference>
<dbReference type="OrthoDB" id="1431247at2759"/>
<evidence type="ECO:0000313" key="6">
    <source>
        <dbReference type="EMBL" id="KAG8232747.1"/>
    </source>
</evidence>
<evidence type="ECO:0000313" key="7">
    <source>
        <dbReference type="Proteomes" id="UP000792457"/>
    </source>
</evidence>
<dbReference type="GO" id="GO:0009408">
    <property type="term" value="P:response to heat"/>
    <property type="evidence" value="ECO:0007669"/>
    <property type="project" value="TreeGrafter"/>
</dbReference>
<dbReference type="AlphaFoldDB" id="A0A8K0P4F9"/>
<evidence type="ECO:0000256" key="4">
    <source>
        <dbReference type="SAM" id="MobiDB-lite"/>
    </source>
</evidence>
<dbReference type="EMBL" id="KZ308648">
    <property type="protein sequence ID" value="KAG8232747.1"/>
    <property type="molecule type" value="Genomic_DNA"/>
</dbReference>
<organism evidence="6 7">
    <name type="scientific">Ladona fulva</name>
    <name type="common">Scarce chaser dragonfly</name>
    <name type="synonym">Libellula fulva</name>
    <dbReference type="NCBI Taxonomy" id="123851"/>
    <lineage>
        <taxon>Eukaryota</taxon>
        <taxon>Metazoa</taxon>
        <taxon>Ecdysozoa</taxon>
        <taxon>Arthropoda</taxon>
        <taxon>Hexapoda</taxon>
        <taxon>Insecta</taxon>
        <taxon>Pterygota</taxon>
        <taxon>Palaeoptera</taxon>
        <taxon>Odonata</taxon>
        <taxon>Epiprocta</taxon>
        <taxon>Anisoptera</taxon>
        <taxon>Libelluloidea</taxon>
        <taxon>Libellulidae</taxon>
        <taxon>Ladona</taxon>
    </lineage>
</organism>
<dbReference type="PRINTS" id="PR00299">
    <property type="entry name" value="ACRYSTALLIN"/>
</dbReference>
<dbReference type="Pfam" id="PF00011">
    <property type="entry name" value="HSP20"/>
    <property type="match status" value="1"/>
</dbReference>
<dbReference type="Gene3D" id="2.60.40.790">
    <property type="match status" value="1"/>
</dbReference>
<keyword evidence="7" id="KW-1185">Reference proteome</keyword>
<dbReference type="InterPro" id="IPR008978">
    <property type="entry name" value="HSP20-like_chaperone"/>
</dbReference>
<feature type="non-terminal residue" evidence="6">
    <location>
        <position position="457"/>
    </location>
</feature>
<accession>A0A8K0P4F9</accession>
<comment type="similarity">
    <text evidence="2 3">Belongs to the small heat shock protein (HSP20) family.</text>
</comment>
<name>A0A8K0P4F9_LADFU</name>
<dbReference type="GO" id="GO:0005634">
    <property type="term" value="C:nucleus"/>
    <property type="evidence" value="ECO:0007669"/>
    <property type="project" value="TreeGrafter"/>
</dbReference>
<evidence type="ECO:0000256" key="1">
    <source>
        <dbReference type="ARBA" id="ARBA00023016"/>
    </source>
</evidence>
<dbReference type="InterPro" id="IPR002068">
    <property type="entry name" value="A-crystallin/Hsp20_dom"/>
</dbReference>
<keyword evidence="1" id="KW-0346">Stress response</keyword>
<dbReference type="GO" id="GO:0051082">
    <property type="term" value="F:unfolded protein binding"/>
    <property type="evidence" value="ECO:0007669"/>
    <property type="project" value="TreeGrafter"/>
</dbReference>
<comment type="caution">
    <text evidence="6">The sequence shown here is derived from an EMBL/GenBank/DDBJ whole genome shotgun (WGS) entry which is preliminary data.</text>
</comment>
<sequence>TATPSDSKQFKTKLHSRAISETERSTSSRLRTKPAKMSLFDYFARDPWFEFQKIPSIFDQDFGRAMRLSDLVKPMFDRLRSMYFRPWRQLLSSHDDDGSDFLVDEDGFKVVLDVEQFSPSEITVKVAGNTVVVEGKHEERRDEHGYVSRHFIRRYTVPSGVHMDAVTSALSSDGVLTVSAPKVQALKEGKVRVIPITVTATPAVKSAEKVHEISKTRTESSTVKNTQKVHEIPIAKTGSTSVKNTEKVIEVPIVRRESTCVKNAEEVHGIPMVMKEYTLLKNSRNVHEIPTVRKESTVVRNTEKVHEIPIAKKDSTVVRNTEKVHEVPMIRKGSTVVKNTEKFHEIQVIRNESSGYKNVEKVHEIPIIRGESTDVLNKEEGRVHEIPITRSESVCTVCTVKTENEADDKVRDIPIAVIESPAVSIFDGERILEASFSRTGSTDFNITEVTSEKGDDD</sequence>
<evidence type="ECO:0000259" key="5">
    <source>
        <dbReference type="PROSITE" id="PS01031"/>
    </source>
</evidence>
<feature type="region of interest" description="Disordered" evidence="4">
    <location>
        <begin position="1"/>
        <end position="27"/>
    </location>
</feature>
<protein>
    <recommendedName>
        <fullName evidence="5">SHSP domain-containing protein</fullName>
    </recommendedName>
</protein>
<feature type="domain" description="SHSP" evidence="5">
    <location>
        <begin position="90"/>
        <end position="199"/>
    </location>
</feature>
<reference evidence="6" key="1">
    <citation type="submission" date="2013-04" db="EMBL/GenBank/DDBJ databases">
        <authorList>
            <person name="Qu J."/>
            <person name="Murali S.C."/>
            <person name="Bandaranaike D."/>
            <person name="Bellair M."/>
            <person name="Blankenburg K."/>
            <person name="Chao H."/>
            <person name="Dinh H."/>
            <person name="Doddapaneni H."/>
            <person name="Downs B."/>
            <person name="Dugan-Rocha S."/>
            <person name="Elkadiri S."/>
            <person name="Gnanaolivu R.D."/>
            <person name="Hernandez B."/>
            <person name="Javaid M."/>
            <person name="Jayaseelan J.C."/>
            <person name="Lee S."/>
            <person name="Li M."/>
            <person name="Ming W."/>
            <person name="Munidasa M."/>
            <person name="Muniz J."/>
            <person name="Nguyen L."/>
            <person name="Ongeri F."/>
            <person name="Osuji N."/>
            <person name="Pu L.-L."/>
            <person name="Puazo M."/>
            <person name="Qu C."/>
            <person name="Quiroz J."/>
            <person name="Raj R."/>
            <person name="Weissenberger G."/>
            <person name="Xin Y."/>
            <person name="Zou X."/>
            <person name="Han Y."/>
            <person name="Richards S."/>
            <person name="Worley K."/>
            <person name="Muzny D."/>
            <person name="Gibbs R."/>
        </authorList>
    </citation>
    <scope>NUCLEOTIDE SEQUENCE</scope>
    <source>
        <strain evidence="6">Sampled in the wild</strain>
    </source>
</reference>
<dbReference type="GO" id="GO:0005737">
    <property type="term" value="C:cytoplasm"/>
    <property type="evidence" value="ECO:0007669"/>
    <property type="project" value="TreeGrafter"/>
</dbReference>
<gene>
    <name evidence="6" type="ORF">J437_LFUL012992</name>
</gene>
<dbReference type="PROSITE" id="PS01031">
    <property type="entry name" value="SHSP"/>
    <property type="match status" value="1"/>
</dbReference>